<evidence type="ECO:0000256" key="2">
    <source>
        <dbReference type="ARBA" id="ARBA00023034"/>
    </source>
</evidence>
<keyword evidence="6" id="KW-1185">Reference proteome</keyword>
<evidence type="ECO:0000256" key="1">
    <source>
        <dbReference type="ARBA" id="ARBA00004255"/>
    </source>
</evidence>
<comment type="caution">
    <text evidence="5">The sequence shown here is derived from an EMBL/GenBank/DDBJ whole genome shotgun (WGS) entry which is preliminary data.</text>
</comment>
<protein>
    <submittedName>
        <fullName evidence="5">GPP34 family phosphoprotein</fullName>
    </submittedName>
</protein>
<keyword evidence="2" id="KW-0333">Golgi apparatus</keyword>
<dbReference type="Proteomes" id="UP001597542">
    <property type="component" value="Unassembled WGS sequence"/>
</dbReference>
<comment type="subcellular location">
    <subcellularLocation>
        <location evidence="1">Golgi apparatus membrane</location>
        <topology evidence="1">Peripheral membrane protein</topology>
        <orientation evidence="1">Cytoplasmic side</orientation>
    </subcellularLocation>
</comment>
<dbReference type="RefSeq" id="WP_350540004.1">
    <property type="nucleotide sequence ID" value="NZ_JBHUKQ010000006.1"/>
</dbReference>
<evidence type="ECO:0000256" key="4">
    <source>
        <dbReference type="ARBA" id="ARBA00023136"/>
    </source>
</evidence>
<dbReference type="Pfam" id="PF05719">
    <property type="entry name" value="GPP34"/>
    <property type="match status" value="1"/>
</dbReference>
<dbReference type="EMBL" id="JBHUKQ010000006">
    <property type="protein sequence ID" value="MFD2480098.1"/>
    <property type="molecule type" value="Genomic_DNA"/>
</dbReference>
<organism evidence="5 6">
    <name type="scientific">Amycolatopsis albidoflavus</name>
    <dbReference type="NCBI Taxonomy" id="102226"/>
    <lineage>
        <taxon>Bacteria</taxon>
        <taxon>Bacillati</taxon>
        <taxon>Actinomycetota</taxon>
        <taxon>Actinomycetes</taxon>
        <taxon>Pseudonocardiales</taxon>
        <taxon>Pseudonocardiaceae</taxon>
        <taxon>Amycolatopsis</taxon>
    </lineage>
</organism>
<keyword evidence="3" id="KW-0446">Lipid-binding</keyword>
<dbReference type="InterPro" id="IPR038261">
    <property type="entry name" value="GPP34-like_sf"/>
</dbReference>
<accession>A0ABW5HUE4</accession>
<proteinExistence type="predicted"/>
<keyword evidence="4" id="KW-0472">Membrane</keyword>
<evidence type="ECO:0000313" key="5">
    <source>
        <dbReference type="EMBL" id="MFD2480098.1"/>
    </source>
</evidence>
<sequence length="217" mass="23753">MPHRMLAKQMFLLLHDSFTGRPAAGPELLRCGVAAAALADLILARCLALEGDRIVVAGSRLDSAADEIGAFVVEMVRRQKKAYAVRSWVETLGETLFDLVARSLVTEAVVRRESGKRRVLHRMPDRFPGVDLRRAVGPRLQFERMLRSSVEPEIGTVALAAILCALGIEQVLNDEAESKAKWRNSIESAAQSLPDEMPGFVTGIEAVGAALLLKVRR</sequence>
<gene>
    <name evidence="5" type="ORF">ACFSUT_07435</name>
</gene>
<evidence type="ECO:0000256" key="3">
    <source>
        <dbReference type="ARBA" id="ARBA00023121"/>
    </source>
</evidence>
<reference evidence="6" key="1">
    <citation type="journal article" date="2019" name="Int. J. Syst. Evol. Microbiol.">
        <title>The Global Catalogue of Microorganisms (GCM) 10K type strain sequencing project: providing services to taxonomists for standard genome sequencing and annotation.</title>
        <authorList>
            <consortium name="The Broad Institute Genomics Platform"/>
            <consortium name="The Broad Institute Genome Sequencing Center for Infectious Disease"/>
            <person name="Wu L."/>
            <person name="Ma J."/>
        </authorList>
    </citation>
    <scope>NUCLEOTIDE SEQUENCE [LARGE SCALE GENOMIC DNA]</scope>
    <source>
        <strain evidence="6">CGMCC 4.7638</strain>
    </source>
</reference>
<name>A0ABW5HUE4_9PSEU</name>
<evidence type="ECO:0000313" key="6">
    <source>
        <dbReference type="Proteomes" id="UP001597542"/>
    </source>
</evidence>
<dbReference type="InterPro" id="IPR008628">
    <property type="entry name" value="GPP34-like"/>
</dbReference>
<dbReference type="Gene3D" id="1.10.3630.10">
    <property type="entry name" value="yeast vps74-n-term truncation variant domain like"/>
    <property type="match status" value="1"/>
</dbReference>